<dbReference type="InterPro" id="IPR039856">
    <property type="entry name" value="EMC2-like"/>
</dbReference>
<dbReference type="InterPro" id="IPR055217">
    <property type="entry name" value="TPR_EMC2"/>
</dbReference>
<keyword evidence="4" id="KW-0472">Membrane</keyword>
<evidence type="ECO:0000256" key="2">
    <source>
        <dbReference type="ARBA" id="ARBA00022803"/>
    </source>
</evidence>
<dbReference type="RefSeq" id="XP_070059444.1">
    <property type="nucleotide sequence ID" value="XM_070203343.1"/>
</dbReference>
<protein>
    <recommendedName>
        <fullName evidence="4">ER membrane protein complex subunit 2</fullName>
    </recommendedName>
</protein>
<evidence type="ECO:0000256" key="4">
    <source>
        <dbReference type="RuleBase" id="RU367091"/>
    </source>
</evidence>
<gene>
    <name evidence="6" type="ORF">I206_106546</name>
</gene>
<comment type="subcellular location">
    <subcellularLocation>
        <location evidence="4">Endoplasmic reticulum membrane</location>
        <topology evidence="4">Peripheral membrane protein</topology>
        <orientation evidence="4">Cytoplasmic side</orientation>
    </subcellularLocation>
</comment>
<proteinExistence type="inferred from homology"/>
<organism evidence="6 7">
    <name type="scientific">Kwoniella pini CBS 10737</name>
    <dbReference type="NCBI Taxonomy" id="1296096"/>
    <lineage>
        <taxon>Eukaryota</taxon>
        <taxon>Fungi</taxon>
        <taxon>Dikarya</taxon>
        <taxon>Basidiomycota</taxon>
        <taxon>Agaricomycotina</taxon>
        <taxon>Tremellomycetes</taxon>
        <taxon>Tremellales</taxon>
        <taxon>Cryptococcaceae</taxon>
        <taxon>Kwoniella</taxon>
    </lineage>
</organism>
<comment type="subunit">
    <text evidence="4">Component of the ER membrane protein complex (EMC).</text>
</comment>
<keyword evidence="7" id="KW-1185">Reference proteome</keyword>
<dbReference type="InterPro" id="IPR011990">
    <property type="entry name" value="TPR-like_helical_dom_sf"/>
</dbReference>
<accession>A0AAJ8L9D4</accession>
<dbReference type="GeneID" id="30175932"/>
<name>A0AAJ8L9D4_9TREE</name>
<reference evidence="6" key="1">
    <citation type="submission" date="2013-07" db="EMBL/GenBank/DDBJ databases">
        <authorList>
            <consortium name="The Broad Institute Genome Sequencing Platform"/>
            <person name="Cuomo C."/>
            <person name="Litvintseva A."/>
            <person name="Chen Y."/>
            <person name="Heitman J."/>
            <person name="Sun S."/>
            <person name="Springer D."/>
            <person name="Dromer F."/>
            <person name="Young S.K."/>
            <person name="Zeng Q."/>
            <person name="Gargeya S."/>
            <person name="Fitzgerald M."/>
            <person name="Abouelleil A."/>
            <person name="Alvarado L."/>
            <person name="Berlin A.M."/>
            <person name="Chapman S.B."/>
            <person name="Dewar J."/>
            <person name="Goldberg J."/>
            <person name="Griggs A."/>
            <person name="Gujja S."/>
            <person name="Hansen M."/>
            <person name="Howarth C."/>
            <person name="Imamovic A."/>
            <person name="Larimer J."/>
            <person name="McCowan C."/>
            <person name="Murphy C."/>
            <person name="Pearson M."/>
            <person name="Priest M."/>
            <person name="Roberts A."/>
            <person name="Saif S."/>
            <person name="Shea T."/>
            <person name="Sykes S."/>
            <person name="Wortman J."/>
            <person name="Nusbaum C."/>
            <person name="Birren B."/>
        </authorList>
    </citation>
    <scope>NUCLEOTIDE SEQUENCE</scope>
    <source>
        <strain evidence="6">CBS 10737</strain>
    </source>
</reference>
<evidence type="ECO:0000256" key="3">
    <source>
        <dbReference type="PROSITE-ProRule" id="PRU00339"/>
    </source>
</evidence>
<dbReference type="GO" id="GO:0072546">
    <property type="term" value="C:EMC complex"/>
    <property type="evidence" value="ECO:0007669"/>
    <property type="project" value="UniProtKB-UniRule"/>
</dbReference>
<dbReference type="SUPFAM" id="SSF48452">
    <property type="entry name" value="TPR-like"/>
    <property type="match status" value="1"/>
</dbReference>
<keyword evidence="4" id="KW-0256">Endoplasmic reticulum</keyword>
<evidence type="ECO:0000256" key="1">
    <source>
        <dbReference type="ARBA" id="ARBA00022737"/>
    </source>
</evidence>
<evidence type="ECO:0000259" key="5">
    <source>
        <dbReference type="Pfam" id="PF22890"/>
    </source>
</evidence>
<dbReference type="InterPro" id="IPR019734">
    <property type="entry name" value="TPR_rpt"/>
</dbReference>
<dbReference type="KEGG" id="kpin:30175932"/>
<dbReference type="Gene3D" id="1.25.40.10">
    <property type="entry name" value="Tetratricopeptide repeat domain"/>
    <property type="match status" value="1"/>
</dbReference>
<dbReference type="Proteomes" id="UP000094020">
    <property type="component" value="Chromosome 9"/>
</dbReference>
<dbReference type="SMART" id="SM00028">
    <property type="entry name" value="TPR"/>
    <property type="match status" value="2"/>
</dbReference>
<comment type="similarity">
    <text evidence="4">Belongs to the EMC2 family.</text>
</comment>
<dbReference type="Pfam" id="PF22890">
    <property type="entry name" value="TPR_EMC2"/>
    <property type="match status" value="1"/>
</dbReference>
<dbReference type="PANTHER" id="PTHR12760">
    <property type="entry name" value="TETRATRICOPEPTIDE REPEAT PROTEIN"/>
    <property type="match status" value="1"/>
</dbReference>
<dbReference type="EMBL" id="CP144527">
    <property type="protein sequence ID" value="WWC72584.1"/>
    <property type="molecule type" value="Genomic_DNA"/>
</dbReference>
<sequence>MSNKSDIELLSNWRTIGSRNSEKVIELSEKVLKGKVFDQEWAIREQLAIAALDLGKNELANEQIKLLNLKFPNSPRIKILNGLSFEVENNYEKAKEIYENLLKIDETNVSAHQRLISLSLSTSTIQNTIIILLKYLDIFYSDPSGWSLLSELYSELNLYNQSLDSLGHLLLIQPWDENQIRRSGEIAYTLGDYQLSLKHFLRSLEMKGNVEENKNSNKTRTWWGIKLSVSRLLESNSSSNSSSNLETIIPFEMRTNEKQLKLLDELSTENLLSSTSSGKGLNLDITRRLLSNSIQIKEIIR</sequence>
<dbReference type="PROSITE" id="PS50005">
    <property type="entry name" value="TPR"/>
    <property type="match status" value="1"/>
</dbReference>
<evidence type="ECO:0000313" key="7">
    <source>
        <dbReference type="Proteomes" id="UP000094020"/>
    </source>
</evidence>
<feature type="repeat" description="TPR" evidence="3">
    <location>
        <begin position="75"/>
        <end position="108"/>
    </location>
</feature>
<keyword evidence="2 3" id="KW-0802">TPR repeat</keyword>
<keyword evidence="1" id="KW-0677">Repeat</keyword>
<dbReference type="AlphaFoldDB" id="A0AAJ8L9D4"/>
<comment type="function">
    <text evidence="4">Part of the endoplasmic reticulum membrane protein complex (EMC) that enables the energy-independent insertion into endoplasmic reticulum membranes of newly synthesized membrane proteins.</text>
</comment>
<reference evidence="6" key="2">
    <citation type="submission" date="2024-02" db="EMBL/GenBank/DDBJ databases">
        <title>Comparative genomics of Cryptococcus and Kwoniella reveals pathogenesis evolution and contrasting modes of karyotype evolution via chromosome fusion or intercentromeric recombination.</title>
        <authorList>
            <person name="Coelho M.A."/>
            <person name="David-Palma M."/>
            <person name="Shea T."/>
            <person name="Bowers K."/>
            <person name="McGinley-Smith S."/>
            <person name="Mohammad A.W."/>
            <person name="Gnirke A."/>
            <person name="Yurkov A.M."/>
            <person name="Nowrousian M."/>
            <person name="Sun S."/>
            <person name="Cuomo C.A."/>
            <person name="Heitman J."/>
        </authorList>
    </citation>
    <scope>NUCLEOTIDE SEQUENCE</scope>
    <source>
        <strain evidence="6">CBS 10737</strain>
    </source>
</reference>
<evidence type="ECO:0000313" key="6">
    <source>
        <dbReference type="EMBL" id="WWC72584.1"/>
    </source>
</evidence>
<feature type="domain" description="EMC2 TPR-like" evidence="5">
    <location>
        <begin position="80"/>
        <end position="174"/>
    </location>
</feature>